<dbReference type="SUPFAM" id="SSF111331">
    <property type="entry name" value="NAD kinase/diacylglycerol kinase-like"/>
    <property type="match status" value="1"/>
</dbReference>
<organism evidence="7 8">
    <name type="scientific">Candidatus Faecalibacterium intestinigallinarum</name>
    <dbReference type="NCBI Taxonomy" id="2838581"/>
    <lineage>
        <taxon>Bacteria</taxon>
        <taxon>Bacillati</taxon>
        <taxon>Bacillota</taxon>
        <taxon>Clostridia</taxon>
        <taxon>Eubacteriales</taxon>
        <taxon>Oscillospiraceae</taxon>
        <taxon>Faecalibacterium</taxon>
    </lineage>
</organism>
<dbReference type="EC" id="2.7.1.23" evidence="6"/>
<dbReference type="InterPro" id="IPR002504">
    <property type="entry name" value="NADK"/>
</dbReference>
<dbReference type="InterPro" id="IPR017437">
    <property type="entry name" value="ATP-NAD_kinase_PpnK-typ_C"/>
</dbReference>
<evidence type="ECO:0000313" key="8">
    <source>
        <dbReference type="Proteomes" id="UP000823933"/>
    </source>
</evidence>
<comment type="caution">
    <text evidence="6">Lacks conserved residue(s) required for the propagation of feature annotation.</text>
</comment>
<evidence type="ECO:0000256" key="3">
    <source>
        <dbReference type="ARBA" id="ARBA00022857"/>
    </source>
</evidence>
<dbReference type="Gene3D" id="3.40.50.10330">
    <property type="entry name" value="Probable inorganic polyphosphate/atp-NAD kinase, domain 1"/>
    <property type="match status" value="1"/>
</dbReference>
<comment type="similarity">
    <text evidence="6">Belongs to the NAD kinase family.</text>
</comment>
<accession>A0A9D1TX81</accession>
<dbReference type="Pfam" id="PF01513">
    <property type="entry name" value="NAD_kinase"/>
    <property type="match status" value="1"/>
</dbReference>
<dbReference type="PANTHER" id="PTHR20275">
    <property type="entry name" value="NAD KINASE"/>
    <property type="match status" value="1"/>
</dbReference>
<evidence type="ECO:0000256" key="1">
    <source>
        <dbReference type="ARBA" id="ARBA00022679"/>
    </source>
</evidence>
<comment type="caution">
    <text evidence="7">The sequence shown here is derived from an EMBL/GenBank/DDBJ whole genome shotgun (WGS) entry which is preliminary data.</text>
</comment>
<evidence type="ECO:0000256" key="6">
    <source>
        <dbReference type="HAMAP-Rule" id="MF_00361"/>
    </source>
</evidence>
<feature type="active site" description="Proton acceptor" evidence="6">
    <location>
        <position position="68"/>
    </location>
</feature>
<feature type="binding site" evidence="6">
    <location>
        <position position="170"/>
    </location>
    <ligand>
        <name>NAD(+)</name>
        <dbReference type="ChEBI" id="CHEBI:57540"/>
    </ligand>
</feature>
<dbReference type="GO" id="GO:0051287">
    <property type="term" value="F:NAD binding"/>
    <property type="evidence" value="ECO:0007669"/>
    <property type="project" value="UniProtKB-ARBA"/>
</dbReference>
<feature type="binding site" evidence="6">
    <location>
        <position position="73"/>
    </location>
    <ligand>
        <name>NAD(+)</name>
        <dbReference type="ChEBI" id="CHEBI:57540"/>
    </ligand>
</feature>
<keyword evidence="2 6" id="KW-0418">Kinase</keyword>
<comment type="cofactor">
    <cofactor evidence="6">
        <name>a divalent metal cation</name>
        <dbReference type="ChEBI" id="CHEBI:60240"/>
    </cofactor>
</comment>
<proteinExistence type="inferred from homology"/>
<reference evidence="7" key="2">
    <citation type="submission" date="2021-04" db="EMBL/GenBank/DDBJ databases">
        <authorList>
            <person name="Gilroy R."/>
        </authorList>
    </citation>
    <scope>NUCLEOTIDE SEQUENCE</scope>
    <source>
        <strain evidence="7">ChiHcolR34-3080</strain>
    </source>
</reference>
<keyword evidence="4 6" id="KW-0520">NAD</keyword>
<feature type="binding site" evidence="6">
    <location>
        <position position="168"/>
    </location>
    <ligand>
        <name>NAD(+)</name>
        <dbReference type="ChEBI" id="CHEBI:57540"/>
    </ligand>
</feature>
<dbReference type="GO" id="GO:0046872">
    <property type="term" value="F:metal ion binding"/>
    <property type="evidence" value="ECO:0007669"/>
    <property type="project" value="UniProtKB-UniRule"/>
</dbReference>
<gene>
    <name evidence="6" type="primary">nadK</name>
    <name evidence="7" type="ORF">H9890_10105</name>
</gene>
<evidence type="ECO:0000256" key="4">
    <source>
        <dbReference type="ARBA" id="ARBA00023027"/>
    </source>
</evidence>
<keyword evidence="6" id="KW-0963">Cytoplasm</keyword>
<keyword evidence="6" id="KW-0067">ATP-binding</keyword>
<keyword evidence="3 6" id="KW-0521">NADP</keyword>
<dbReference type="Gene3D" id="2.60.200.30">
    <property type="entry name" value="Probable inorganic polyphosphate/atp-NAD kinase, domain 2"/>
    <property type="match status" value="1"/>
</dbReference>
<feature type="binding site" evidence="6">
    <location>
        <begin position="68"/>
        <end position="69"/>
    </location>
    <ligand>
        <name>NAD(+)</name>
        <dbReference type="ChEBI" id="CHEBI:57540"/>
    </ligand>
</feature>
<protein>
    <recommendedName>
        <fullName evidence="6">NAD kinase</fullName>
        <ecNumber evidence="6">2.7.1.23</ecNumber>
    </recommendedName>
    <alternativeName>
        <fullName evidence="6">ATP-dependent NAD kinase</fullName>
    </alternativeName>
</protein>
<evidence type="ECO:0000256" key="5">
    <source>
        <dbReference type="ARBA" id="ARBA00047925"/>
    </source>
</evidence>
<dbReference type="InterPro" id="IPR016064">
    <property type="entry name" value="NAD/diacylglycerol_kinase_sf"/>
</dbReference>
<comment type="catalytic activity">
    <reaction evidence="5 6">
        <text>NAD(+) + ATP = ADP + NADP(+) + H(+)</text>
        <dbReference type="Rhea" id="RHEA:18629"/>
        <dbReference type="ChEBI" id="CHEBI:15378"/>
        <dbReference type="ChEBI" id="CHEBI:30616"/>
        <dbReference type="ChEBI" id="CHEBI:57540"/>
        <dbReference type="ChEBI" id="CHEBI:58349"/>
        <dbReference type="ChEBI" id="CHEBI:456216"/>
        <dbReference type="EC" id="2.7.1.23"/>
    </reaction>
</comment>
<comment type="function">
    <text evidence="6">Involved in the regulation of the intracellular balance of NAD and NADP, and is a key enzyme in the biosynthesis of NADP. Catalyzes specifically the phosphorylation on 2'-hydroxyl of the adenosine moiety of NAD to yield NADP.</text>
</comment>
<keyword evidence="6" id="KW-0547">Nucleotide-binding</keyword>
<feature type="binding site" evidence="6">
    <location>
        <begin position="140"/>
        <end position="141"/>
    </location>
    <ligand>
        <name>NAD(+)</name>
        <dbReference type="ChEBI" id="CHEBI:57540"/>
    </ligand>
</feature>
<dbReference type="HAMAP" id="MF_00361">
    <property type="entry name" value="NAD_kinase"/>
    <property type="match status" value="1"/>
</dbReference>
<dbReference type="Pfam" id="PF20143">
    <property type="entry name" value="NAD_kinase_C"/>
    <property type="match status" value="1"/>
</dbReference>
<name>A0A9D1TX81_9FIRM</name>
<dbReference type="GO" id="GO:0003951">
    <property type="term" value="F:NAD+ kinase activity"/>
    <property type="evidence" value="ECO:0007669"/>
    <property type="project" value="UniProtKB-UniRule"/>
</dbReference>
<dbReference type="InterPro" id="IPR017438">
    <property type="entry name" value="ATP-NAD_kinase_N"/>
</dbReference>
<evidence type="ECO:0000256" key="2">
    <source>
        <dbReference type="ARBA" id="ARBA00022777"/>
    </source>
</evidence>
<dbReference type="GO" id="GO:0006741">
    <property type="term" value="P:NADP+ biosynthetic process"/>
    <property type="evidence" value="ECO:0007669"/>
    <property type="project" value="UniProtKB-UniRule"/>
</dbReference>
<comment type="subcellular location">
    <subcellularLocation>
        <location evidence="6">Cytoplasm</location>
    </subcellularLocation>
</comment>
<dbReference type="Proteomes" id="UP000823933">
    <property type="component" value="Unassembled WGS sequence"/>
</dbReference>
<reference evidence="7" key="1">
    <citation type="journal article" date="2021" name="PeerJ">
        <title>Extensive microbial diversity within the chicken gut microbiome revealed by metagenomics and culture.</title>
        <authorList>
            <person name="Gilroy R."/>
            <person name="Ravi A."/>
            <person name="Getino M."/>
            <person name="Pursley I."/>
            <person name="Horton D.L."/>
            <person name="Alikhan N.F."/>
            <person name="Baker D."/>
            <person name="Gharbi K."/>
            <person name="Hall N."/>
            <person name="Watson M."/>
            <person name="Adriaenssens E.M."/>
            <person name="Foster-Nyarko E."/>
            <person name="Jarju S."/>
            <person name="Secka A."/>
            <person name="Antonio M."/>
            <person name="Oren A."/>
            <person name="Chaudhuri R.R."/>
            <person name="La Ragione R."/>
            <person name="Hildebrand F."/>
            <person name="Pallen M.J."/>
        </authorList>
    </citation>
    <scope>NUCLEOTIDE SEQUENCE</scope>
    <source>
        <strain evidence="7">ChiHcolR34-3080</strain>
    </source>
</reference>
<evidence type="ECO:0000313" key="7">
    <source>
        <dbReference type="EMBL" id="HIW09737.1"/>
    </source>
</evidence>
<dbReference type="PANTHER" id="PTHR20275:SF0">
    <property type="entry name" value="NAD KINASE"/>
    <property type="match status" value="1"/>
</dbReference>
<keyword evidence="1 6" id="KW-0808">Transferase</keyword>
<dbReference type="AlphaFoldDB" id="A0A9D1TX81"/>
<dbReference type="GO" id="GO:0005524">
    <property type="term" value="F:ATP binding"/>
    <property type="evidence" value="ECO:0007669"/>
    <property type="project" value="UniProtKB-KW"/>
</dbReference>
<sequence length="283" mass="30635">MTVYISPNPGKSSARELALRAAQILRSHGAAVLMNESWKQSCNIAGVDYLPIDEAMEKTDVILTIGGDGTILHVANMTLNYHKPILGVNLGRCGFLATCEVDELETKLSAVARGQYSLDSRMLLYVRVLGDDSWEGHALNDVVVTKGRLQQAIDFSVYCDDILVEHFRGDGVIVATPTGSTAYSLAAGGPILDSQTKGIVVTPLCPHSLATPPMVFAQERKLHICVGQVADDEVFISCDGDEGYPLRAGATALVRLSDQNVQLITFSRADQFQAIDQKLRSRT</sequence>
<dbReference type="GO" id="GO:0005737">
    <property type="term" value="C:cytoplasm"/>
    <property type="evidence" value="ECO:0007669"/>
    <property type="project" value="UniProtKB-SubCell"/>
</dbReference>
<dbReference type="EMBL" id="DXHQ01000118">
    <property type="protein sequence ID" value="HIW09737.1"/>
    <property type="molecule type" value="Genomic_DNA"/>
</dbReference>
<dbReference type="GO" id="GO:0019674">
    <property type="term" value="P:NAD+ metabolic process"/>
    <property type="evidence" value="ECO:0007669"/>
    <property type="project" value="InterPro"/>
</dbReference>